<evidence type="ECO:0000313" key="2">
    <source>
        <dbReference type="Proteomes" id="UP000576082"/>
    </source>
</evidence>
<dbReference type="RefSeq" id="WP_169660173.1">
    <property type="nucleotide sequence ID" value="NZ_JABANE010000124.1"/>
</dbReference>
<accession>A0A7X9S0B0</accession>
<gene>
    <name evidence="1" type="ORF">HHU12_28685</name>
</gene>
<name>A0A7X9S0B0_9BACT</name>
<proteinExistence type="predicted"/>
<protein>
    <submittedName>
        <fullName evidence="1">Uncharacterized protein</fullName>
    </submittedName>
</protein>
<organism evidence="1 2">
    <name type="scientific">Flammeovirga aprica JL-4</name>
    <dbReference type="NCBI Taxonomy" id="694437"/>
    <lineage>
        <taxon>Bacteria</taxon>
        <taxon>Pseudomonadati</taxon>
        <taxon>Bacteroidota</taxon>
        <taxon>Cytophagia</taxon>
        <taxon>Cytophagales</taxon>
        <taxon>Flammeovirgaceae</taxon>
        <taxon>Flammeovirga</taxon>
    </lineage>
</organism>
<dbReference type="AlphaFoldDB" id="A0A7X9S0B0"/>
<evidence type="ECO:0000313" key="1">
    <source>
        <dbReference type="EMBL" id="NME71976.1"/>
    </source>
</evidence>
<keyword evidence="2" id="KW-1185">Reference proteome</keyword>
<comment type="caution">
    <text evidence="1">The sequence shown here is derived from an EMBL/GenBank/DDBJ whole genome shotgun (WGS) entry which is preliminary data.</text>
</comment>
<dbReference type="Proteomes" id="UP000576082">
    <property type="component" value="Unassembled WGS sequence"/>
</dbReference>
<sequence>MNYSISATPEYVFLKLAKVPSKEDVIHAIQEIAPLLKNKRILLIDSKDLKFPFNLYEKHSFFVELSENKVDKNVQIITITNFIKEEHSLLEMVAKNRGWKLKNFHYRAQADRLIQKIMHPVLVSTGN</sequence>
<dbReference type="EMBL" id="JABANE010000124">
    <property type="protein sequence ID" value="NME71976.1"/>
    <property type="molecule type" value="Genomic_DNA"/>
</dbReference>
<reference evidence="1 2" key="1">
    <citation type="submission" date="2020-04" db="EMBL/GenBank/DDBJ databases">
        <title>Flammeovirga sp. SR4, a novel species isolated from seawater.</title>
        <authorList>
            <person name="Wang X."/>
        </authorList>
    </citation>
    <scope>NUCLEOTIDE SEQUENCE [LARGE SCALE GENOMIC DNA]</scope>
    <source>
        <strain evidence="1 2">ATCC 23126</strain>
    </source>
</reference>